<comment type="caution">
    <text evidence="2">The sequence shown here is derived from an EMBL/GenBank/DDBJ whole genome shotgun (WGS) entry which is preliminary data.</text>
</comment>
<dbReference type="AlphaFoldDB" id="A0AAN8QW01"/>
<protein>
    <submittedName>
        <fullName evidence="2">Uncharacterized protein</fullName>
    </submittedName>
</protein>
<sequence>MTNNFHKQQPEPVTYTDTSHKAAESHRTIGSNPNSGPLTSALRSHLTTLHTYRLF</sequence>
<evidence type="ECO:0000313" key="2">
    <source>
        <dbReference type="EMBL" id="KAK6313536.1"/>
    </source>
</evidence>
<feature type="compositionally biased region" description="Basic and acidic residues" evidence="1">
    <location>
        <begin position="18"/>
        <end position="27"/>
    </location>
</feature>
<gene>
    <name evidence="2" type="ORF">J4Q44_G00168830</name>
</gene>
<feature type="compositionally biased region" description="Polar residues" evidence="1">
    <location>
        <begin position="28"/>
        <end position="42"/>
    </location>
</feature>
<accession>A0AAN8QW01</accession>
<reference evidence="2 3" key="1">
    <citation type="submission" date="2021-04" db="EMBL/GenBank/DDBJ databases">
        <authorList>
            <person name="De Guttry C."/>
            <person name="Zahm M."/>
            <person name="Klopp C."/>
            <person name="Cabau C."/>
            <person name="Louis A."/>
            <person name="Berthelot C."/>
            <person name="Parey E."/>
            <person name="Roest Crollius H."/>
            <person name="Montfort J."/>
            <person name="Robinson-Rechavi M."/>
            <person name="Bucao C."/>
            <person name="Bouchez O."/>
            <person name="Gislard M."/>
            <person name="Lluch J."/>
            <person name="Milhes M."/>
            <person name="Lampietro C."/>
            <person name="Lopez Roques C."/>
            <person name="Donnadieu C."/>
            <person name="Braasch I."/>
            <person name="Desvignes T."/>
            <person name="Postlethwait J."/>
            <person name="Bobe J."/>
            <person name="Wedekind C."/>
            <person name="Guiguen Y."/>
        </authorList>
    </citation>
    <scope>NUCLEOTIDE SEQUENCE [LARGE SCALE GENOMIC DNA]</scope>
    <source>
        <strain evidence="2">Cs_M1</strain>
        <tissue evidence="2">Blood</tissue>
    </source>
</reference>
<dbReference type="Proteomes" id="UP001356427">
    <property type="component" value="Unassembled WGS sequence"/>
</dbReference>
<evidence type="ECO:0000313" key="3">
    <source>
        <dbReference type="Proteomes" id="UP001356427"/>
    </source>
</evidence>
<feature type="region of interest" description="Disordered" evidence="1">
    <location>
        <begin position="1"/>
        <end position="42"/>
    </location>
</feature>
<dbReference type="EMBL" id="JAGTTL010000014">
    <property type="protein sequence ID" value="KAK6313536.1"/>
    <property type="molecule type" value="Genomic_DNA"/>
</dbReference>
<organism evidence="2 3">
    <name type="scientific">Coregonus suidteri</name>
    <dbReference type="NCBI Taxonomy" id="861788"/>
    <lineage>
        <taxon>Eukaryota</taxon>
        <taxon>Metazoa</taxon>
        <taxon>Chordata</taxon>
        <taxon>Craniata</taxon>
        <taxon>Vertebrata</taxon>
        <taxon>Euteleostomi</taxon>
        <taxon>Actinopterygii</taxon>
        <taxon>Neopterygii</taxon>
        <taxon>Teleostei</taxon>
        <taxon>Protacanthopterygii</taxon>
        <taxon>Salmoniformes</taxon>
        <taxon>Salmonidae</taxon>
        <taxon>Coregoninae</taxon>
        <taxon>Coregonus</taxon>
    </lineage>
</organism>
<proteinExistence type="predicted"/>
<evidence type="ECO:0000256" key="1">
    <source>
        <dbReference type="SAM" id="MobiDB-lite"/>
    </source>
</evidence>
<name>A0AAN8QW01_9TELE</name>
<keyword evidence="3" id="KW-1185">Reference proteome</keyword>